<dbReference type="InterPro" id="IPR051051">
    <property type="entry name" value="E3_ubiq-ligase_TRIM/RNF"/>
</dbReference>
<dbReference type="Pfam" id="PF13765">
    <property type="entry name" value="PRY"/>
    <property type="match status" value="1"/>
</dbReference>
<protein>
    <submittedName>
        <fullName evidence="5">Stonustoxin subunit beta-like</fullName>
    </submittedName>
</protein>
<dbReference type="SUPFAM" id="SSF49899">
    <property type="entry name" value="Concanavalin A-like lectins/glucanases"/>
    <property type="match status" value="1"/>
</dbReference>
<keyword evidence="1" id="KW-0479">Metal-binding</keyword>
<keyword evidence="3" id="KW-0862">Zinc</keyword>
<dbReference type="Ensembl" id="ENSSRHT00000001916.1">
    <property type="protein sequence ID" value="ENSSRHP00000001842.1"/>
    <property type="gene ID" value="ENSSRHG00000001302.1"/>
</dbReference>
<evidence type="ECO:0000313" key="6">
    <source>
        <dbReference type="Proteomes" id="UP000472270"/>
    </source>
</evidence>
<evidence type="ECO:0000259" key="4">
    <source>
        <dbReference type="PROSITE" id="PS50188"/>
    </source>
</evidence>
<keyword evidence="6" id="KW-1185">Reference proteome</keyword>
<proteinExistence type="predicted"/>
<evidence type="ECO:0000313" key="5">
    <source>
        <dbReference type="Ensembl" id="ENSSRHP00000001842.1"/>
    </source>
</evidence>
<dbReference type="CDD" id="cd16040">
    <property type="entry name" value="SPRY_PRY_SNTX"/>
    <property type="match status" value="1"/>
</dbReference>
<dbReference type="Pfam" id="PF00622">
    <property type="entry name" value="SPRY"/>
    <property type="match status" value="1"/>
</dbReference>
<gene>
    <name evidence="5" type="primary">LOC107720838</name>
</gene>
<dbReference type="InterPro" id="IPR013320">
    <property type="entry name" value="ConA-like_dom_sf"/>
</dbReference>
<feature type="domain" description="B30.2/SPRY" evidence="4">
    <location>
        <begin position="1"/>
        <end position="165"/>
    </location>
</feature>
<dbReference type="PRINTS" id="PR01407">
    <property type="entry name" value="BUTYPHLNCDUF"/>
</dbReference>
<dbReference type="Gene3D" id="2.60.120.920">
    <property type="match status" value="1"/>
</dbReference>
<accession>A0A673FHS1</accession>
<name>A0A673FHS1_9TELE</name>
<dbReference type="SMART" id="SM00449">
    <property type="entry name" value="SPRY"/>
    <property type="match status" value="1"/>
</dbReference>
<reference evidence="5" key="2">
    <citation type="submission" date="2025-09" db="UniProtKB">
        <authorList>
            <consortium name="Ensembl"/>
        </authorList>
    </citation>
    <scope>IDENTIFICATION</scope>
</reference>
<dbReference type="PROSITE" id="PS50188">
    <property type="entry name" value="B302_SPRY"/>
    <property type="match status" value="1"/>
</dbReference>
<dbReference type="Proteomes" id="UP000472270">
    <property type="component" value="Unassembled WGS sequence"/>
</dbReference>
<dbReference type="InterPro" id="IPR043136">
    <property type="entry name" value="B30.2/SPRY_sf"/>
</dbReference>
<evidence type="ECO:0000256" key="2">
    <source>
        <dbReference type="ARBA" id="ARBA00022771"/>
    </source>
</evidence>
<organism evidence="5 6">
    <name type="scientific">Sinocyclocheilus rhinocerous</name>
    <dbReference type="NCBI Taxonomy" id="307959"/>
    <lineage>
        <taxon>Eukaryota</taxon>
        <taxon>Metazoa</taxon>
        <taxon>Chordata</taxon>
        <taxon>Craniata</taxon>
        <taxon>Vertebrata</taxon>
        <taxon>Euteleostomi</taxon>
        <taxon>Actinopterygii</taxon>
        <taxon>Neopterygii</taxon>
        <taxon>Teleostei</taxon>
        <taxon>Ostariophysi</taxon>
        <taxon>Cypriniformes</taxon>
        <taxon>Cyprinidae</taxon>
        <taxon>Cyprininae</taxon>
        <taxon>Sinocyclocheilus</taxon>
    </lineage>
</organism>
<evidence type="ECO:0000256" key="3">
    <source>
        <dbReference type="ARBA" id="ARBA00022833"/>
    </source>
</evidence>
<dbReference type="InterPro" id="IPR001870">
    <property type="entry name" value="B30.2/SPRY"/>
</dbReference>
<sequence length="165" mass="18563">QLILSDENRKITDVFERQPYPDHPKRFDHVPQVLSVEILTGRCYWETEWSGDNAVVSVSYKGINRKGGSDCVFGSNDKSWNLWCSNNRFTVRHNNNYTDIPAVCSSSKRAGVYLDVSAGSLSFYSVSDSHTLTHLHTLNTTFTEPLCAGFGVDYNSSVSLCDIKR</sequence>
<dbReference type="InterPro" id="IPR006574">
    <property type="entry name" value="PRY"/>
</dbReference>
<keyword evidence="2" id="KW-0863">Zinc-finger</keyword>
<dbReference type="GO" id="GO:0008270">
    <property type="term" value="F:zinc ion binding"/>
    <property type="evidence" value="ECO:0007669"/>
    <property type="project" value="UniProtKB-KW"/>
</dbReference>
<dbReference type="GO" id="GO:0005737">
    <property type="term" value="C:cytoplasm"/>
    <property type="evidence" value="ECO:0007669"/>
    <property type="project" value="UniProtKB-ARBA"/>
</dbReference>
<dbReference type="PANTHER" id="PTHR25465">
    <property type="entry name" value="B-BOX DOMAIN CONTAINING"/>
    <property type="match status" value="1"/>
</dbReference>
<dbReference type="PANTHER" id="PTHR25465:SF5">
    <property type="entry name" value="E3 UBIQUITIN_ISG15 LIGASE TRIM25-RELATED"/>
    <property type="match status" value="1"/>
</dbReference>
<dbReference type="AlphaFoldDB" id="A0A673FHS1"/>
<reference evidence="5" key="1">
    <citation type="submission" date="2025-08" db="UniProtKB">
        <authorList>
            <consortium name="Ensembl"/>
        </authorList>
    </citation>
    <scope>IDENTIFICATION</scope>
</reference>
<dbReference type="InterPro" id="IPR003879">
    <property type="entry name" value="Butyrophylin_SPRY"/>
</dbReference>
<dbReference type="InterPro" id="IPR003877">
    <property type="entry name" value="SPRY_dom"/>
</dbReference>
<evidence type="ECO:0000256" key="1">
    <source>
        <dbReference type="ARBA" id="ARBA00022723"/>
    </source>
</evidence>